<feature type="domain" description="PelB C-terminal" evidence="3">
    <location>
        <begin position="1011"/>
        <end position="1316"/>
    </location>
</feature>
<evidence type="ECO:0000256" key="2">
    <source>
        <dbReference type="SAM" id="Phobius"/>
    </source>
</evidence>
<protein>
    <submittedName>
        <fullName evidence="4">Tetratricopeptide repeat protein</fullName>
    </submittedName>
</protein>
<dbReference type="Gene3D" id="1.25.40.10">
    <property type="entry name" value="Tetratricopeptide repeat domain"/>
    <property type="match status" value="2"/>
</dbReference>
<dbReference type="KEGG" id="pacs:FAZ98_14965"/>
<keyword evidence="2" id="KW-0812">Transmembrane</keyword>
<name>A0A7Z2JGK4_9BURK</name>
<dbReference type="RefSeq" id="WP_158952106.1">
    <property type="nucleotide sequence ID" value="NZ_CP046914.1"/>
</dbReference>
<feature type="transmembrane region" description="Helical" evidence="2">
    <location>
        <begin position="12"/>
        <end position="34"/>
    </location>
</feature>
<evidence type="ECO:0000313" key="4">
    <source>
        <dbReference type="EMBL" id="QGZ63113.1"/>
    </source>
</evidence>
<accession>A0A7Z2JGK4</accession>
<reference evidence="4 5" key="1">
    <citation type="submission" date="2019-12" db="EMBL/GenBank/DDBJ databases">
        <title>Paraburkholderia acidiphila 7Q-K02 sp. nov and Paraburkholderia acidisoli DHF22 sp. nov., two strains isolated from forest soil.</title>
        <authorList>
            <person name="Gao Z."/>
            <person name="Qiu L."/>
        </authorList>
    </citation>
    <scope>NUCLEOTIDE SEQUENCE [LARGE SCALE GENOMIC DNA]</scope>
    <source>
        <strain evidence="4 5">DHF22</strain>
    </source>
</reference>
<dbReference type="OrthoDB" id="6072349at2"/>
<organism evidence="4 5">
    <name type="scientific">Paraburkholderia acidisoli</name>
    <dbReference type="NCBI Taxonomy" id="2571748"/>
    <lineage>
        <taxon>Bacteria</taxon>
        <taxon>Pseudomonadati</taxon>
        <taxon>Pseudomonadota</taxon>
        <taxon>Betaproteobacteria</taxon>
        <taxon>Burkholderiales</taxon>
        <taxon>Burkholderiaceae</taxon>
        <taxon>Paraburkholderia</taxon>
    </lineage>
</organism>
<dbReference type="Pfam" id="PF13429">
    <property type="entry name" value="TPR_15"/>
    <property type="match status" value="1"/>
</dbReference>
<evidence type="ECO:0000313" key="5">
    <source>
        <dbReference type="Proteomes" id="UP000433577"/>
    </source>
</evidence>
<feature type="compositionally biased region" description="Low complexity" evidence="1">
    <location>
        <begin position="352"/>
        <end position="373"/>
    </location>
</feature>
<proteinExistence type="predicted"/>
<dbReference type="EMBL" id="CP046914">
    <property type="protein sequence ID" value="QGZ63113.1"/>
    <property type="molecule type" value="Genomic_DNA"/>
</dbReference>
<dbReference type="InterPro" id="IPR057306">
    <property type="entry name" value="B-barrel_PelB_C"/>
</dbReference>
<dbReference type="Pfam" id="PF24604">
    <property type="entry name" value="B-barrel_PelB_C"/>
    <property type="match status" value="1"/>
</dbReference>
<feature type="region of interest" description="Disordered" evidence="1">
    <location>
        <begin position="348"/>
        <end position="373"/>
    </location>
</feature>
<dbReference type="InterPro" id="IPR011990">
    <property type="entry name" value="TPR-like_helical_dom_sf"/>
</dbReference>
<keyword evidence="2" id="KW-0472">Membrane</keyword>
<dbReference type="Proteomes" id="UP000433577">
    <property type="component" value="Chromosome 2"/>
</dbReference>
<sequence>MSMSPAAPERQRLFSPAVIAILGAFVTLLLALAFPREKLQQRLLGGANVDGLTIAYLEAWRRVDPNNGDVLSELTREYLKVQRPADAQRLLPQLAHSDDPAVRQMALAIRLSMAQNDLYSLKNDDPRRAARMAAFDALLREATHYTWNVDETKTLQQQAMGINDAATASVFIARLIEADPQHANTWRMAAARVSLASGDYRAASDAYFAAQAGAATRGERRTLFLAGVRALQSGNLLKQALDAANQHIGDLADDPETLRYLANLAVAAGRPDLATGYVKRLLKMSMRERGGVPGADGAYGAHVEYAVLHVRRVARESQDGRRWLRLEGLPAPTRLVADGVRLRRVATSAPQANGAANGATSGSASDPATAAAPASTTDEDLAYRVFLANGDVANAQRVAQRALDKAPDSMVWHNRLAQVAEWNHQPQVALQNWLALAQATNQENAWQQVARLAPGLDDTRAILAVAIHQAALDPSNLKQVDRVVAAYEGLGDPDSAMRFLAARQTGSMRQPILERSAELAERKGDDTLALQTWQTLERQYGPNANYAYRIATLLYARTQFDAALATLRDAQPAAHPQDADYWRFLTLLGAIDQNRKAVGAGYHGLMSGGQMKPDDYDSMISFYQNTPLDAGRLAEMAYRQSGQVKMLEQALYQYRRAYAWERITALLNSLTPQQRAAAEQSPTFLLSRAEYERQRGDFAAQSADIRGAAKLAPDNEQVRSTYVWSLVDRGTDVELRNALARYASYADSDPTLSAPFGAAYLRLGDGRAALHYLHLQAAGSKADPLWQLTWADALELNGRTDEAWQLRRRVWTDLARRRNDPHAAPLPPAERDDLRGRMVALSQHFANGDASRAVLIAMLREDRAASEDTSRAANAPSEFAQMSEFDKLPPEKQRALRQQQSTYSAIAREAAISWAQNGDASDLEHLWLEKQYIDKSTRPVYAEAQLAIDEGDVNTLDRLLTNTPDLVPRENRIDADALTGRYAQAQTDAVDAAARVPDNDVIQAPLREQLLRNAQSAAVTQRYVNTGPLRYNEQSATAGVRIGNNQSIQVRVMNREQSSDAAQLPVVSKNDRLEEGIYRHQGQNDEERVTIGRREALRSFTEAKVEGSVNVTRRLTLTYEAGYHQYANESPQLQVGGTKDYLAAGFNYRIDPHWFTGGRYEYAAFHGQDGSMLGHGQLVELNGGYKIRVDYPDYTVRAILAHSSYSASGTPGQALQQLLPAGVPVESASYMPQGSSQAGLLFSFGEDLTEGYSKAWRPFFVGGPVYDTHAGWTGQVLAGMAGSVFGDDQAVLYGAYQGVSATRSTSLKELGLRYRYLY</sequence>
<keyword evidence="5" id="KW-1185">Reference proteome</keyword>
<keyword evidence="2" id="KW-1133">Transmembrane helix</keyword>
<evidence type="ECO:0000256" key="1">
    <source>
        <dbReference type="SAM" id="MobiDB-lite"/>
    </source>
</evidence>
<dbReference type="SUPFAM" id="SSF48452">
    <property type="entry name" value="TPR-like"/>
    <property type="match status" value="1"/>
</dbReference>
<evidence type="ECO:0000259" key="3">
    <source>
        <dbReference type="Pfam" id="PF24604"/>
    </source>
</evidence>
<gene>
    <name evidence="4" type="ORF">FAZ98_14965</name>
</gene>